<organism evidence="3">
    <name type="scientific">Ganoderma boninense</name>
    <dbReference type="NCBI Taxonomy" id="34458"/>
    <lineage>
        <taxon>Eukaryota</taxon>
        <taxon>Fungi</taxon>
        <taxon>Dikarya</taxon>
        <taxon>Basidiomycota</taxon>
        <taxon>Agaricomycotina</taxon>
        <taxon>Agaricomycetes</taxon>
        <taxon>Polyporales</taxon>
        <taxon>Polyporaceae</taxon>
        <taxon>Ganoderma</taxon>
    </lineage>
</organism>
<keyword evidence="1" id="KW-1133">Transmembrane helix</keyword>
<dbReference type="EC" id="3.1.1.3" evidence="3"/>
<dbReference type="Pfam" id="PF10355">
    <property type="entry name" value="Ytp1"/>
    <property type="match status" value="1"/>
</dbReference>
<feature type="transmembrane region" description="Helical" evidence="1">
    <location>
        <begin position="222"/>
        <end position="246"/>
    </location>
</feature>
<accession>A0A5K1K7S7</accession>
<evidence type="ECO:0000313" key="3">
    <source>
        <dbReference type="EMBL" id="VWP02259.1"/>
    </source>
</evidence>
<dbReference type="EMBL" id="LR730065">
    <property type="protein sequence ID" value="VWP02259.1"/>
    <property type="molecule type" value="Genomic_DNA"/>
</dbReference>
<reference evidence="3" key="1">
    <citation type="submission" date="2019-10" db="EMBL/GenBank/DDBJ databases">
        <authorList>
            <person name="Nor Muhammad N."/>
        </authorList>
    </citation>
    <scope>NUCLEOTIDE SEQUENCE</scope>
</reference>
<feature type="transmembrane region" description="Helical" evidence="1">
    <location>
        <begin position="6"/>
        <end position="23"/>
    </location>
</feature>
<sequence>MGSGFIAYGTIMAILLLAGEAWVRRSGRSPDWWDSWVIMLWGIGTLLAALLEGNICTDFWPVSQHIYRAPRNALVRQGHATHNFGRWAGGILGIFLSRNNQRSIVPALIIILTGWAMSDHAQALMLSTKVHALFGYTLMSAGLARIIEICFVAPKYTQDGVDSDTHSERTVDASREDINGVTSPSRAFRHLPPFLLVASGLLFMSATDEELHFVNDEGMDHVTYILIMFSIAFLMYSLIVSLIHLYSISGRNASGSVPENGTIELTAANKWYSPVPAAELEVEPIHHVIGDEDD</sequence>
<feature type="transmembrane region" description="Helical" evidence="1">
    <location>
        <begin position="133"/>
        <end position="154"/>
    </location>
</feature>
<feature type="domain" description="Protein YTP1-like C-terminal" evidence="2">
    <location>
        <begin position="101"/>
        <end position="246"/>
    </location>
</feature>
<keyword evidence="1" id="KW-0472">Membrane</keyword>
<dbReference type="AlphaFoldDB" id="A0A5K1K7S7"/>
<dbReference type="GO" id="GO:0004806">
    <property type="term" value="F:triacylglycerol lipase activity"/>
    <property type="evidence" value="ECO:0007669"/>
    <property type="project" value="UniProtKB-EC"/>
</dbReference>
<dbReference type="InterPro" id="IPR018827">
    <property type="entry name" value="YTP1_C"/>
</dbReference>
<evidence type="ECO:0000256" key="1">
    <source>
        <dbReference type="SAM" id="Phobius"/>
    </source>
</evidence>
<proteinExistence type="predicted"/>
<feature type="transmembrane region" description="Helical" evidence="1">
    <location>
        <begin position="103"/>
        <end position="121"/>
    </location>
</feature>
<dbReference type="PANTHER" id="PTHR31685:SF2">
    <property type="entry name" value="PROTEIN YTP1"/>
    <property type="match status" value="1"/>
</dbReference>
<name>A0A5K1K7S7_9APHY</name>
<dbReference type="PANTHER" id="PTHR31685">
    <property type="entry name" value="INTEGRAL MEMBRANE PROTEIN (AFU_ORTHOLOGUE AFUA_6G12730)-RELATED"/>
    <property type="match status" value="1"/>
</dbReference>
<evidence type="ECO:0000259" key="2">
    <source>
        <dbReference type="Pfam" id="PF10355"/>
    </source>
</evidence>
<feature type="transmembrane region" description="Helical" evidence="1">
    <location>
        <begin position="35"/>
        <end position="51"/>
    </location>
</feature>
<gene>
    <name evidence="3" type="primary">Q6WER3</name>
</gene>
<protein>
    <submittedName>
        <fullName evidence="3">Extracellular lipase (EC)</fullName>
        <ecNumber evidence="3">3.1.1.3</ecNumber>
    </submittedName>
</protein>
<keyword evidence="3" id="KW-0378">Hydrolase</keyword>
<keyword evidence="1" id="KW-0812">Transmembrane</keyword>